<reference evidence="1 2" key="1">
    <citation type="submission" date="2020-01" db="EMBL/GenBank/DDBJ databases">
        <title>Draft genome sequence of Aspergillus udagawae IFM 46972.</title>
        <authorList>
            <person name="Takahashi H."/>
            <person name="Yaguchi T."/>
        </authorList>
    </citation>
    <scope>NUCLEOTIDE SEQUENCE [LARGE SCALE GENOMIC DNA]</scope>
    <source>
        <strain evidence="1 2">IFM 46972</strain>
    </source>
</reference>
<sequence length="65" mass="6876">MRISLLATRKVADVWAFASVRAEVDGQRAALDEALVAAFDGAVVRTFVGVDAVMSAEVRLAIEGL</sequence>
<dbReference type="Proteomes" id="UP000465221">
    <property type="component" value="Unassembled WGS sequence"/>
</dbReference>
<comment type="caution">
    <text evidence="1">The sequence shown here is derived from an EMBL/GenBank/DDBJ whole genome shotgun (WGS) entry which is preliminary data.</text>
</comment>
<evidence type="ECO:0000313" key="1">
    <source>
        <dbReference type="EMBL" id="GFF25024.1"/>
    </source>
</evidence>
<gene>
    <name evidence="1" type="ORF">IFM46972_01254</name>
</gene>
<accession>A0A8H3N259</accession>
<dbReference type="EMBL" id="BLKC01000006">
    <property type="protein sequence ID" value="GFF25024.1"/>
    <property type="molecule type" value="Genomic_DNA"/>
</dbReference>
<evidence type="ECO:0000313" key="2">
    <source>
        <dbReference type="Proteomes" id="UP000465221"/>
    </source>
</evidence>
<proteinExistence type="predicted"/>
<dbReference type="AlphaFoldDB" id="A0A8H3N259"/>
<name>A0A8H3N259_9EURO</name>
<organism evidence="1 2">
    <name type="scientific">Aspergillus udagawae</name>
    <dbReference type="NCBI Taxonomy" id="91492"/>
    <lineage>
        <taxon>Eukaryota</taxon>
        <taxon>Fungi</taxon>
        <taxon>Dikarya</taxon>
        <taxon>Ascomycota</taxon>
        <taxon>Pezizomycotina</taxon>
        <taxon>Eurotiomycetes</taxon>
        <taxon>Eurotiomycetidae</taxon>
        <taxon>Eurotiales</taxon>
        <taxon>Aspergillaceae</taxon>
        <taxon>Aspergillus</taxon>
        <taxon>Aspergillus subgen. Fumigati</taxon>
    </lineage>
</organism>
<protein>
    <submittedName>
        <fullName evidence="1">Uncharacterized protein</fullName>
    </submittedName>
</protein>